<dbReference type="Proteomes" id="UP000663887">
    <property type="component" value="Unassembled WGS sequence"/>
</dbReference>
<evidence type="ECO:0000313" key="1">
    <source>
        <dbReference type="EMBL" id="CAF2132987.1"/>
    </source>
</evidence>
<protein>
    <submittedName>
        <fullName evidence="1">Uncharacterized protein</fullName>
    </submittedName>
</protein>
<proteinExistence type="predicted"/>
<dbReference type="AlphaFoldDB" id="A0A816WNN4"/>
<accession>A0A816WNN4</accession>
<organism evidence="1 2">
    <name type="scientific">Rotaria magnacalcarata</name>
    <dbReference type="NCBI Taxonomy" id="392030"/>
    <lineage>
        <taxon>Eukaryota</taxon>
        <taxon>Metazoa</taxon>
        <taxon>Spiralia</taxon>
        <taxon>Gnathifera</taxon>
        <taxon>Rotifera</taxon>
        <taxon>Eurotatoria</taxon>
        <taxon>Bdelloidea</taxon>
        <taxon>Philodinida</taxon>
        <taxon>Philodinidae</taxon>
        <taxon>Rotaria</taxon>
    </lineage>
</organism>
<evidence type="ECO:0000313" key="2">
    <source>
        <dbReference type="Proteomes" id="UP000663887"/>
    </source>
</evidence>
<name>A0A816WNN4_9BILA</name>
<comment type="caution">
    <text evidence="1">The sequence shown here is derived from an EMBL/GenBank/DDBJ whole genome shotgun (WGS) entry which is preliminary data.</text>
</comment>
<dbReference type="EMBL" id="CAJNRG010011501">
    <property type="protein sequence ID" value="CAF2132987.1"/>
    <property type="molecule type" value="Genomic_DNA"/>
</dbReference>
<gene>
    <name evidence="1" type="ORF">XDN619_LOCUS25097</name>
</gene>
<reference evidence="1" key="1">
    <citation type="submission" date="2021-02" db="EMBL/GenBank/DDBJ databases">
        <authorList>
            <person name="Nowell W R."/>
        </authorList>
    </citation>
    <scope>NUCLEOTIDE SEQUENCE</scope>
</reference>
<sequence>MFRVLISSIRATANMLLVHHQNLPSDQSSTSKWHKFRNIFFSTISSLGISFIRSFTESDTLYEYVNTYLAHSATNRNTVDPRKRSNSGVSRLSRPNFRRRSCHSSGIIRIVKPNIHIHIH</sequence>